<proteinExistence type="predicted"/>
<dbReference type="InterPro" id="IPR052407">
    <property type="entry name" value="BTB_POZ_domain_cont_9"/>
</dbReference>
<evidence type="ECO:0000259" key="3">
    <source>
        <dbReference type="PROSITE" id="PS50897"/>
    </source>
</evidence>
<dbReference type="GO" id="GO:0005737">
    <property type="term" value="C:cytoplasm"/>
    <property type="evidence" value="ECO:0007669"/>
    <property type="project" value="TreeGrafter"/>
</dbReference>
<dbReference type="Gene3D" id="1.25.40.420">
    <property type="match status" value="1"/>
</dbReference>
<dbReference type="InterPro" id="IPR011705">
    <property type="entry name" value="BACK"/>
</dbReference>
<feature type="region of interest" description="Disordered" evidence="1">
    <location>
        <begin position="16"/>
        <end position="152"/>
    </location>
</feature>
<sequence length="552" mass="58440">MVDGDTCDVTFVVTSVASAPSSSEGLIPQPAGTPERARPRTETLEQGSHRGDNCSGKNVSGAGIADSDTAGSCENRERHRGEGQEALAGGAGGGTGGGELESDREGADKLTQGTTDVGTAAVTTSGSVSSTKLSSCSPAHDTSGNTSSSLGTTSREFRCHRVLFASCSAYFRALLYGGMSESETRRVELRDVTPEGFEAIMRYVYTGKVSVDAANVMDIFSLAHRFGMGELLKACAEVLDECMNCDDVCRVLEAAEYYGHDELAAKCWDLIKDNTPRVLKSESFLELRCQQVLSLVREGELQVNEAELFKAVQAWVSRDTAERRRHVDELSRHFRLPLMSLKELMSVVRPTNLIAADAILDAVTYHADPTRWTGDCLTARPRGKRLAWDASSLAAGAWTADDNRTGLGFIGGPSERTRSAEPRSGALGQPSSESPDRIRRALEVVAGHSTLRNAFSCSTGCPSTARPYLPVTGFIAGTGSSKLGGNTAVDEYSSTSITDGDVVTVMYDADGGVVTFFVNGTSLGQAYSGLSGPNVAAIAVNAAGAQWECVDC</sequence>
<evidence type="ECO:0000313" key="4">
    <source>
        <dbReference type="EMBL" id="CBJ30427.1"/>
    </source>
</evidence>
<feature type="compositionally biased region" description="Gly residues" evidence="1">
    <location>
        <begin position="89"/>
        <end position="99"/>
    </location>
</feature>
<evidence type="ECO:0000313" key="5">
    <source>
        <dbReference type="Proteomes" id="UP000002630"/>
    </source>
</evidence>
<feature type="compositionally biased region" description="Low complexity" evidence="1">
    <location>
        <begin position="142"/>
        <end position="152"/>
    </location>
</feature>
<dbReference type="Gene3D" id="3.30.710.10">
    <property type="entry name" value="Potassium Channel Kv1.1, Chain A"/>
    <property type="match status" value="1"/>
</dbReference>
<reference evidence="4 5" key="1">
    <citation type="journal article" date="2010" name="Nature">
        <title>The Ectocarpus genome and the independent evolution of multicellularity in brown algae.</title>
        <authorList>
            <person name="Cock J.M."/>
            <person name="Sterck L."/>
            <person name="Rouze P."/>
            <person name="Scornet D."/>
            <person name="Allen A.E."/>
            <person name="Amoutzias G."/>
            <person name="Anthouard V."/>
            <person name="Artiguenave F."/>
            <person name="Aury J.M."/>
            <person name="Badger J.H."/>
            <person name="Beszteri B."/>
            <person name="Billiau K."/>
            <person name="Bonnet E."/>
            <person name="Bothwell J.H."/>
            <person name="Bowler C."/>
            <person name="Boyen C."/>
            <person name="Brownlee C."/>
            <person name="Carrano C.J."/>
            <person name="Charrier B."/>
            <person name="Cho G.Y."/>
            <person name="Coelho S.M."/>
            <person name="Collen J."/>
            <person name="Corre E."/>
            <person name="Da Silva C."/>
            <person name="Delage L."/>
            <person name="Delaroque N."/>
            <person name="Dittami S.M."/>
            <person name="Doulbeau S."/>
            <person name="Elias M."/>
            <person name="Farnham G."/>
            <person name="Gachon C.M."/>
            <person name="Gschloessl B."/>
            <person name="Heesch S."/>
            <person name="Jabbari K."/>
            <person name="Jubin C."/>
            <person name="Kawai H."/>
            <person name="Kimura K."/>
            <person name="Kloareg B."/>
            <person name="Kupper F.C."/>
            <person name="Lang D."/>
            <person name="Le Bail A."/>
            <person name="Leblanc C."/>
            <person name="Lerouge P."/>
            <person name="Lohr M."/>
            <person name="Lopez P.J."/>
            <person name="Martens C."/>
            <person name="Maumus F."/>
            <person name="Michel G."/>
            <person name="Miranda-Saavedra D."/>
            <person name="Morales J."/>
            <person name="Moreau H."/>
            <person name="Motomura T."/>
            <person name="Nagasato C."/>
            <person name="Napoli C.A."/>
            <person name="Nelson D.R."/>
            <person name="Nyvall-Collen P."/>
            <person name="Peters A.F."/>
            <person name="Pommier C."/>
            <person name="Potin P."/>
            <person name="Poulain J."/>
            <person name="Quesneville H."/>
            <person name="Read B."/>
            <person name="Rensing S.A."/>
            <person name="Ritter A."/>
            <person name="Rousvoal S."/>
            <person name="Samanta M."/>
            <person name="Samson G."/>
            <person name="Schroeder D.C."/>
            <person name="Segurens B."/>
            <person name="Strittmatter M."/>
            <person name="Tonon T."/>
            <person name="Tregear J.W."/>
            <person name="Valentin K."/>
            <person name="von Dassow P."/>
            <person name="Yamagishi T."/>
            <person name="Van de Peer Y."/>
            <person name="Wincker P."/>
        </authorList>
    </citation>
    <scope>NUCLEOTIDE SEQUENCE [LARGE SCALE GENOMIC DNA]</scope>
    <source>
        <strain evidence="5">Ec32 / CCAP1310/4</strain>
    </source>
</reference>
<dbReference type="OrthoDB" id="2735536at2759"/>
<dbReference type="AlphaFoldDB" id="D7FPG9"/>
<dbReference type="InterPro" id="IPR003877">
    <property type="entry name" value="SPRY_dom"/>
</dbReference>
<name>D7FPG9_ECTSI</name>
<feature type="compositionally biased region" description="Basic and acidic residues" evidence="1">
    <location>
        <begin position="74"/>
        <end position="83"/>
    </location>
</feature>
<dbReference type="SUPFAM" id="SSF49899">
    <property type="entry name" value="Concanavalin A-like lectins/glucanases"/>
    <property type="match status" value="1"/>
</dbReference>
<gene>
    <name evidence="4" type="ORF">Esi_0189_0060</name>
</gene>
<dbReference type="STRING" id="2880.D7FPG9"/>
<evidence type="ECO:0000259" key="2">
    <source>
        <dbReference type="PROSITE" id="PS50097"/>
    </source>
</evidence>
<evidence type="ECO:0000256" key="1">
    <source>
        <dbReference type="SAM" id="MobiDB-lite"/>
    </source>
</evidence>
<dbReference type="PANTHER" id="PTHR46306">
    <property type="entry name" value="BTB/POZ DOMAIN-CONTAINING PROTEIN 9"/>
    <property type="match status" value="1"/>
</dbReference>
<dbReference type="InParanoid" id="D7FPG9"/>
<dbReference type="PROSITE" id="PS50097">
    <property type="entry name" value="BTB"/>
    <property type="match status" value="1"/>
</dbReference>
<dbReference type="PROSITE" id="PS50897">
    <property type="entry name" value="CTLH"/>
    <property type="match status" value="1"/>
</dbReference>
<accession>D7FPG9</accession>
<dbReference type="OMA" id="CENRERH"/>
<dbReference type="InterPro" id="IPR013320">
    <property type="entry name" value="ConA-like_dom_sf"/>
</dbReference>
<feature type="domain" description="BTB" evidence="2">
    <location>
        <begin position="146"/>
        <end position="213"/>
    </location>
</feature>
<dbReference type="eggNOG" id="KOG4350">
    <property type="taxonomic scope" value="Eukaryota"/>
</dbReference>
<dbReference type="SMART" id="SM00225">
    <property type="entry name" value="BTB"/>
    <property type="match status" value="1"/>
</dbReference>
<organism evidence="4 5">
    <name type="scientific">Ectocarpus siliculosus</name>
    <name type="common">Brown alga</name>
    <name type="synonym">Conferva siliculosa</name>
    <dbReference type="NCBI Taxonomy" id="2880"/>
    <lineage>
        <taxon>Eukaryota</taxon>
        <taxon>Sar</taxon>
        <taxon>Stramenopiles</taxon>
        <taxon>Ochrophyta</taxon>
        <taxon>PX clade</taxon>
        <taxon>Phaeophyceae</taxon>
        <taxon>Ectocarpales</taxon>
        <taxon>Ectocarpaceae</taxon>
        <taxon>Ectocarpus</taxon>
    </lineage>
</organism>
<feature type="region of interest" description="Disordered" evidence="1">
    <location>
        <begin position="408"/>
        <end position="435"/>
    </location>
</feature>
<dbReference type="SMART" id="SM00875">
    <property type="entry name" value="BACK"/>
    <property type="match status" value="1"/>
</dbReference>
<dbReference type="EMBL" id="FN648355">
    <property type="protein sequence ID" value="CBJ30427.1"/>
    <property type="molecule type" value="Genomic_DNA"/>
</dbReference>
<dbReference type="InterPro" id="IPR006595">
    <property type="entry name" value="CTLH_C"/>
</dbReference>
<keyword evidence="5" id="KW-1185">Reference proteome</keyword>
<dbReference type="InterPro" id="IPR011333">
    <property type="entry name" value="SKP1/BTB/POZ_sf"/>
</dbReference>
<feature type="compositionally biased region" description="Low complexity" evidence="1">
    <location>
        <begin position="111"/>
        <end position="131"/>
    </location>
</feature>
<protein>
    <submittedName>
        <fullName evidence="4">BTB (POZ) domain containing 9</fullName>
    </submittedName>
</protein>
<dbReference type="InterPro" id="IPR043136">
    <property type="entry name" value="B30.2/SPRY_sf"/>
</dbReference>
<dbReference type="SUPFAM" id="SSF54695">
    <property type="entry name" value="POZ domain"/>
    <property type="match status" value="1"/>
</dbReference>
<dbReference type="EMBL" id="FN649742">
    <property type="protein sequence ID" value="CBJ30427.1"/>
    <property type="molecule type" value="Genomic_DNA"/>
</dbReference>
<dbReference type="Proteomes" id="UP000002630">
    <property type="component" value="Linkage Group LG17"/>
</dbReference>
<dbReference type="Pfam" id="PF00651">
    <property type="entry name" value="BTB"/>
    <property type="match status" value="1"/>
</dbReference>
<feature type="domain" description="CTLH" evidence="3">
    <location>
        <begin position="266"/>
        <end position="303"/>
    </location>
</feature>
<dbReference type="Pfam" id="PF00622">
    <property type="entry name" value="SPRY"/>
    <property type="match status" value="1"/>
</dbReference>
<dbReference type="PANTHER" id="PTHR46306:SF1">
    <property type="entry name" value="BTB_POZ DOMAIN-CONTAINING PROTEIN 9"/>
    <property type="match status" value="1"/>
</dbReference>
<dbReference type="InterPro" id="IPR000210">
    <property type="entry name" value="BTB/POZ_dom"/>
</dbReference>
<dbReference type="Gene3D" id="2.60.120.920">
    <property type="match status" value="1"/>
</dbReference>
<dbReference type="Pfam" id="PF07707">
    <property type="entry name" value="BACK"/>
    <property type="match status" value="1"/>
</dbReference>
<dbReference type="CDD" id="cd11709">
    <property type="entry name" value="SPRY"/>
    <property type="match status" value="1"/>
</dbReference>
<feature type="compositionally biased region" description="Basic and acidic residues" evidence="1">
    <location>
        <begin position="35"/>
        <end position="52"/>
    </location>
</feature>